<dbReference type="PANTHER" id="PTHR34701">
    <property type="entry name" value="TRANSCRIPTIONAL REGULATOR MRAZ"/>
    <property type="match status" value="1"/>
</dbReference>
<dbReference type="EMBL" id="NSKE01000004">
    <property type="protein sequence ID" value="PAU94494.1"/>
    <property type="molecule type" value="Genomic_DNA"/>
</dbReference>
<dbReference type="InterPro" id="IPR020603">
    <property type="entry name" value="MraZ_dom"/>
</dbReference>
<evidence type="ECO:0000256" key="2">
    <source>
        <dbReference type="ARBA" id="ARBA00022490"/>
    </source>
</evidence>
<evidence type="ECO:0000256" key="1">
    <source>
        <dbReference type="ARBA" id="ARBA00013860"/>
    </source>
</evidence>
<dbReference type="OrthoDB" id="9807753at2"/>
<dbReference type="SUPFAM" id="SSF89447">
    <property type="entry name" value="AbrB/MazE/MraZ-like"/>
    <property type="match status" value="1"/>
</dbReference>
<keyword evidence="5 7" id="KW-0238">DNA-binding</keyword>
<dbReference type="CDD" id="cd16320">
    <property type="entry name" value="MraZ_N"/>
    <property type="match status" value="1"/>
</dbReference>
<comment type="subunit">
    <text evidence="7">Forms oligomers.</text>
</comment>
<dbReference type="InterPro" id="IPR037914">
    <property type="entry name" value="SpoVT-AbrB_sf"/>
</dbReference>
<dbReference type="Gene3D" id="3.40.1550.20">
    <property type="entry name" value="Transcriptional regulator MraZ domain"/>
    <property type="match status" value="1"/>
</dbReference>
<proteinExistence type="inferred from homology"/>
<dbReference type="NCBIfam" id="TIGR00242">
    <property type="entry name" value="division/cell wall cluster transcriptional repressor MraZ"/>
    <property type="match status" value="1"/>
</dbReference>
<dbReference type="GO" id="GO:2000143">
    <property type="term" value="P:negative regulation of DNA-templated transcription initiation"/>
    <property type="evidence" value="ECO:0007669"/>
    <property type="project" value="TreeGrafter"/>
</dbReference>
<dbReference type="InterPro" id="IPR038619">
    <property type="entry name" value="MraZ_sf"/>
</dbReference>
<dbReference type="HAMAP" id="MF_01008">
    <property type="entry name" value="MraZ"/>
    <property type="match status" value="1"/>
</dbReference>
<sequence length="156" mass="18140">MPSFKGQYEHSVDNKGRVSFPAKLRKALNPQAQERFTILRGLEPCLYLYPEDEWQKVENQLSQINSFTKEGRTVKRNFLRFAEDVNLDNQNRIPLPSQLTDWAGIDGKAIFIGSGERIEIWSPEKLDEIDSGLDFESYQELFERVMGDDDNHNDEQ</sequence>
<accession>A0A2A2GBY6</accession>
<protein>
    <recommendedName>
        <fullName evidence="1 7">Transcriptional regulator MraZ</fullName>
    </recommendedName>
</protein>
<dbReference type="GO" id="GO:0005737">
    <property type="term" value="C:cytoplasm"/>
    <property type="evidence" value="ECO:0007669"/>
    <property type="project" value="UniProtKB-UniRule"/>
</dbReference>
<keyword evidence="3" id="KW-0677">Repeat</keyword>
<dbReference type="PROSITE" id="PS51740">
    <property type="entry name" value="SPOVT_ABRB"/>
    <property type="match status" value="2"/>
</dbReference>
<dbReference type="InterPro" id="IPR007159">
    <property type="entry name" value="SpoVT-AbrB_dom"/>
</dbReference>
<dbReference type="Pfam" id="PF02381">
    <property type="entry name" value="MraZ"/>
    <property type="match status" value="2"/>
</dbReference>
<keyword evidence="6 7" id="KW-0804">Transcription</keyword>
<evidence type="ECO:0000313" key="10">
    <source>
        <dbReference type="Proteomes" id="UP000218831"/>
    </source>
</evidence>
<name>A0A2A2GBY6_9BACT</name>
<dbReference type="Proteomes" id="UP000218831">
    <property type="component" value="Unassembled WGS sequence"/>
</dbReference>
<reference evidence="9 10" key="1">
    <citation type="submission" date="2017-08" db="EMBL/GenBank/DDBJ databases">
        <title>Aliifodinibius alkalisoli sp. nov., isolated from saline alkaline soil.</title>
        <authorList>
            <person name="Liu D."/>
            <person name="Zhang G."/>
        </authorList>
    </citation>
    <scope>NUCLEOTIDE SEQUENCE [LARGE SCALE GENOMIC DNA]</scope>
    <source>
        <strain evidence="9 10">WN023</strain>
    </source>
</reference>
<dbReference type="AlphaFoldDB" id="A0A2A2GBY6"/>
<evidence type="ECO:0000256" key="5">
    <source>
        <dbReference type="ARBA" id="ARBA00023125"/>
    </source>
</evidence>
<comment type="caution">
    <text evidence="9">The sequence shown here is derived from an EMBL/GenBank/DDBJ whole genome shotgun (WGS) entry which is preliminary data.</text>
</comment>
<evidence type="ECO:0000256" key="6">
    <source>
        <dbReference type="ARBA" id="ARBA00023163"/>
    </source>
</evidence>
<dbReference type="RefSeq" id="WP_095606035.1">
    <property type="nucleotide sequence ID" value="NZ_NSKE01000004.1"/>
</dbReference>
<dbReference type="InterPro" id="IPR035644">
    <property type="entry name" value="MraZ_C"/>
</dbReference>
<dbReference type="GO" id="GO:0000976">
    <property type="term" value="F:transcription cis-regulatory region binding"/>
    <property type="evidence" value="ECO:0007669"/>
    <property type="project" value="TreeGrafter"/>
</dbReference>
<comment type="subcellular location">
    <subcellularLocation>
        <location evidence="7">Cytoplasm</location>
        <location evidence="7">Nucleoid</location>
    </subcellularLocation>
</comment>
<evidence type="ECO:0000256" key="3">
    <source>
        <dbReference type="ARBA" id="ARBA00022737"/>
    </source>
</evidence>
<dbReference type="CDD" id="cd16321">
    <property type="entry name" value="MraZ_C"/>
    <property type="match status" value="1"/>
</dbReference>
<dbReference type="PANTHER" id="PTHR34701:SF1">
    <property type="entry name" value="TRANSCRIPTIONAL REGULATOR MRAZ"/>
    <property type="match status" value="1"/>
</dbReference>
<evidence type="ECO:0000313" key="9">
    <source>
        <dbReference type="EMBL" id="PAU94494.1"/>
    </source>
</evidence>
<keyword evidence="10" id="KW-1185">Reference proteome</keyword>
<feature type="domain" description="SpoVT-AbrB" evidence="8">
    <location>
        <begin position="7"/>
        <end position="53"/>
    </location>
</feature>
<keyword evidence="2 7" id="KW-0963">Cytoplasm</keyword>
<evidence type="ECO:0000256" key="4">
    <source>
        <dbReference type="ARBA" id="ARBA00023015"/>
    </source>
</evidence>
<keyword evidence="4 7" id="KW-0805">Transcription regulation</keyword>
<gene>
    <name evidence="7 9" type="primary">mraZ</name>
    <name evidence="9" type="ORF">CK503_06770</name>
</gene>
<feature type="domain" description="SpoVT-AbrB" evidence="8">
    <location>
        <begin position="82"/>
        <end position="125"/>
    </location>
</feature>
<evidence type="ECO:0000259" key="8">
    <source>
        <dbReference type="PROSITE" id="PS51740"/>
    </source>
</evidence>
<dbReference type="GO" id="GO:0009295">
    <property type="term" value="C:nucleoid"/>
    <property type="evidence" value="ECO:0007669"/>
    <property type="project" value="UniProtKB-SubCell"/>
</dbReference>
<dbReference type="GO" id="GO:0003700">
    <property type="term" value="F:DNA-binding transcription factor activity"/>
    <property type="evidence" value="ECO:0007669"/>
    <property type="project" value="UniProtKB-UniRule"/>
</dbReference>
<organism evidence="9 10">
    <name type="scientific">Fodinibius salipaludis</name>
    <dbReference type="NCBI Taxonomy" id="2032627"/>
    <lineage>
        <taxon>Bacteria</taxon>
        <taxon>Pseudomonadati</taxon>
        <taxon>Balneolota</taxon>
        <taxon>Balneolia</taxon>
        <taxon>Balneolales</taxon>
        <taxon>Balneolaceae</taxon>
        <taxon>Fodinibius</taxon>
    </lineage>
</organism>
<evidence type="ECO:0000256" key="7">
    <source>
        <dbReference type="HAMAP-Rule" id="MF_01008"/>
    </source>
</evidence>
<comment type="similarity">
    <text evidence="7">Belongs to the MraZ family.</text>
</comment>
<dbReference type="InterPro" id="IPR035642">
    <property type="entry name" value="MraZ_N"/>
</dbReference>
<dbReference type="InterPro" id="IPR003444">
    <property type="entry name" value="MraZ"/>
</dbReference>